<evidence type="ECO:0000313" key="4">
    <source>
        <dbReference type="EMBL" id="MFD1419872.1"/>
    </source>
</evidence>
<feature type="transmembrane region" description="Helical" evidence="2">
    <location>
        <begin position="92"/>
        <end position="114"/>
    </location>
</feature>
<dbReference type="Pfam" id="PF02517">
    <property type="entry name" value="Rce1-like"/>
    <property type="match status" value="1"/>
</dbReference>
<sequence>MLTKKKSFWGIIILYFMVLLILMLVPNLFITLVPVQFMQLLSDSIIVILGFFLNKIFWHIRISFFSTNNFLRQLILSLPAIVLLLVTKLSSWLNISISKITFGILLTVIMIAMAEEVIFRGLLIPLGMVCTGGRPFLTIMFSSLMFGLIHLVNLAHTSVNMVLLQIVLVFASGMLWGGIYLRTHNLLITIILHFLDDFPDLVVNTNNTSITTFSSSQVQLMYLVVIGLALLTCLIVFLQVHRFSLRRRV</sequence>
<evidence type="ECO:0000259" key="3">
    <source>
        <dbReference type="Pfam" id="PF02517"/>
    </source>
</evidence>
<feature type="transmembrane region" description="Helical" evidence="2">
    <location>
        <begin position="135"/>
        <end position="156"/>
    </location>
</feature>
<keyword evidence="2" id="KW-0472">Membrane</keyword>
<feature type="domain" description="CAAX prenyl protease 2/Lysostaphin resistance protein A-like" evidence="3">
    <location>
        <begin position="100"/>
        <end position="197"/>
    </location>
</feature>
<organism evidence="4 5">
    <name type="scientific">Lactiplantibacillus songbeiensis</name>
    <dbReference type="NCBI Taxonomy" id="2559920"/>
    <lineage>
        <taxon>Bacteria</taxon>
        <taxon>Bacillati</taxon>
        <taxon>Bacillota</taxon>
        <taxon>Bacilli</taxon>
        <taxon>Lactobacillales</taxon>
        <taxon>Lactobacillaceae</taxon>
        <taxon>Lactiplantibacillus</taxon>
    </lineage>
</organism>
<dbReference type="EC" id="3.4.-.-" evidence="4"/>
<gene>
    <name evidence="4" type="ORF">ACFQ5L_02730</name>
</gene>
<feature type="transmembrane region" description="Helical" evidence="2">
    <location>
        <begin position="162"/>
        <end position="181"/>
    </location>
</feature>
<dbReference type="EMBL" id="JBHTOJ010000008">
    <property type="protein sequence ID" value="MFD1419872.1"/>
    <property type="molecule type" value="Genomic_DNA"/>
</dbReference>
<protein>
    <submittedName>
        <fullName evidence="4">CPBP family intramembrane glutamic endopeptidase</fullName>
        <ecNumber evidence="4">3.4.-.-</ecNumber>
    </submittedName>
</protein>
<name>A0ABW4BZN1_9LACO</name>
<dbReference type="RefSeq" id="WP_137635347.1">
    <property type="nucleotide sequence ID" value="NZ_BJDL01000020.1"/>
</dbReference>
<accession>A0ABW4BZN1</accession>
<feature type="transmembrane region" description="Helical" evidence="2">
    <location>
        <begin position="7"/>
        <end position="25"/>
    </location>
</feature>
<comment type="similarity">
    <text evidence="1">Belongs to the UPF0177 family.</text>
</comment>
<reference evidence="5" key="1">
    <citation type="journal article" date="2019" name="Int. J. Syst. Evol. Microbiol.">
        <title>The Global Catalogue of Microorganisms (GCM) 10K type strain sequencing project: providing services to taxonomists for standard genome sequencing and annotation.</title>
        <authorList>
            <consortium name="The Broad Institute Genomics Platform"/>
            <consortium name="The Broad Institute Genome Sequencing Center for Infectious Disease"/>
            <person name="Wu L."/>
            <person name="Ma J."/>
        </authorList>
    </citation>
    <scope>NUCLEOTIDE SEQUENCE [LARGE SCALE GENOMIC DNA]</scope>
    <source>
        <strain evidence="5">CCM 8931</strain>
    </source>
</reference>
<evidence type="ECO:0000313" key="5">
    <source>
        <dbReference type="Proteomes" id="UP001597188"/>
    </source>
</evidence>
<feature type="transmembrane region" description="Helical" evidence="2">
    <location>
        <begin position="37"/>
        <end position="58"/>
    </location>
</feature>
<keyword evidence="2" id="KW-1133">Transmembrane helix</keyword>
<proteinExistence type="inferred from homology"/>
<dbReference type="InterPro" id="IPR003675">
    <property type="entry name" value="Rce1/LyrA-like_dom"/>
</dbReference>
<evidence type="ECO:0000256" key="2">
    <source>
        <dbReference type="SAM" id="Phobius"/>
    </source>
</evidence>
<evidence type="ECO:0000256" key="1">
    <source>
        <dbReference type="ARBA" id="ARBA00009067"/>
    </source>
</evidence>
<dbReference type="GO" id="GO:0016787">
    <property type="term" value="F:hydrolase activity"/>
    <property type="evidence" value="ECO:0007669"/>
    <property type="project" value="UniProtKB-KW"/>
</dbReference>
<dbReference type="Proteomes" id="UP001597188">
    <property type="component" value="Unassembled WGS sequence"/>
</dbReference>
<keyword evidence="2" id="KW-0812">Transmembrane</keyword>
<keyword evidence="4" id="KW-0378">Hydrolase</keyword>
<keyword evidence="5" id="KW-1185">Reference proteome</keyword>
<feature type="transmembrane region" description="Helical" evidence="2">
    <location>
        <begin position="70"/>
        <end position="86"/>
    </location>
</feature>
<feature type="transmembrane region" description="Helical" evidence="2">
    <location>
        <begin position="220"/>
        <end position="240"/>
    </location>
</feature>
<comment type="caution">
    <text evidence="4">The sequence shown here is derived from an EMBL/GenBank/DDBJ whole genome shotgun (WGS) entry which is preliminary data.</text>
</comment>